<protein>
    <submittedName>
        <fullName evidence="1">DUF885 domain-containing protein</fullName>
    </submittedName>
</protein>
<name>A0A846WWP5_9ACTN</name>
<dbReference type="InterPro" id="IPR010281">
    <property type="entry name" value="DUF885"/>
</dbReference>
<proteinExistence type="predicted"/>
<dbReference type="Pfam" id="PF05960">
    <property type="entry name" value="DUF885"/>
    <property type="match status" value="1"/>
</dbReference>
<dbReference type="PANTHER" id="PTHR33361:SF2">
    <property type="entry name" value="DUF885 DOMAIN-CONTAINING PROTEIN"/>
    <property type="match status" value="1"/>
</dbReference>
<dbReference type="PANTHER" id="PTHR33361">
    <property type="entry name" value="GLR0591 PROTEIN"/>
    <property type="match status" value="1"/>
</dbReference>
<reference evidence="1 2" key="1">
    <citation type="submission" date="2020-04" db="EMBL/GenBank/DDBJ databases">
        <title>MicrobeNet Type strains.</title>
        <authorList>
            <person name="Nicholson A.C."/>
        </authorList>
    </citation>
    <scope>NUCLEOTIDE SEQUENCE [LARGE SCALE GENOMIC DNA]</scope>
    <source>
        <strain evidence="1 2">DSM 44113</strain>
    </source>
</reference>
<dbReference type="RefSeq" id="WP_168543960.1">
    <property type="nucleotide sequence ID" value="NZ_BAAAKS010000031.1"/>
</dbReference>
<gene>
    <name evidence="1" type="ORF">HF999_00360</name>
</gene>
<accession>A0A846WWP5</accession>
<comment type="caution">
    <text evidence="1">The sequence shown here is derived from an EMBL/GenBank/DDBJ whole genome shotgun (WGS) entry which is preliminary data.</text>
</comment>
<dbReference type="EMBL" id="JAAXOQ010000001">
    <property type="protein sequence ID" value="NKY16836.1"/>
    <property type="molecule type" value="Genomic_DNA"/>
</dbReference>
<dbReference type="Proteomes" id="UP000582646">
    <property type="component" value="Unassembled WGS sequence"/>
</dbReference>
<sequence>MAENTPAGTPIDALADRLARRLAEADPIEATAVGITDFDDRLTDFSPAGVAARAAVARETLAELAGLAPENDADRVTAAALRERLGVAVEMADAGHDMGDLNVIASPLQAIRDVFDLMPDGDPRLAARLAAVPAAIQSAISGLRARLADGSWPFPELQVREVLAQAREAGDQVAANAARIGGGGSAADGSAQPGLTDAIRAAFARFAEVLENEIAPSAIPVDRPGGLGVGRAAYPLYSRLFLGTEVDLEETYAWGQELLAAIVAEQREVAGRLYPGASVAETLARLDTEPRYALHGTDALREWMQRTSDASVAALAGTHFDIPAQLHHLDCRIAPSSSGGIYYTGPSADLTRPGAMWWSVPKGVNEFHTWQEKTTVYHEGVPGHHLQIGQAVIAPLNRWRKLYSFTSGHGEGWALYAERLMRDLGFLDDDGDLMGMLDSQRLRAARVVLDIGVHCGFEAPAEVGGGEWTYDKGWAFLRSHVAMADEQLRFEYHRYLGWPGQAPSYSVGQRVWEQTRDAYLAAHPGSTLKDFHRDALALGGMGLDTLRAAIV</sequence>
<evidence type="ECO:0000313" key="2">
    <source>
        <dbReference type="Proteomes" id="UP000582646"/>
    </source>
</evidence>
<organism evidence="1 2">
    <name type="scientific">Tsukamurella spumae</name>
    <dbReference type="NCBI Taxonomy" id="44753"/>
    <lineage>
        <taxon>Bacteria</taxon>
        <taxon>Bacillati</taxon>
        <taxon>Actinomycetota</taxon>
        <taxon>Actinomycetes</taxon>
        <taxon>Mycobacteriales</taxon>
        <taxon>Tsukamurellaceae</taxon>
        <taxon>Tsukamurella</taxon>
    </lineage>
</organism>
<keyword evidence="2" id="KW-1185">Reference proteome</keyword>
<evidence type="ECO:0000313" key="1">
    <source>
        <dbReference type="EMBL" id="NKY16836.1"/>
    </source>
</evidence>
<dbReference type="AlphaFoldDB" id="A0A846WWP5"/>